<dbReference type="Proteomes" id="UP000191931">
    <property type="component" value="Unassembled WGS sequence"/>
</dbReference>
<dbReference type="EMBL" id="FWEV01000033">
    <property type="protein sequence ID" value="SLM28216.1"/>
    <property type="molecule type" value="Genomic_DNA"/>
</dbReference>
<keyword evidence="5" id="KW-1185">Reference proteome</keyword>
<dbReference type="Pfam" id="PF10979">
    <property type="entry name" value="DUF2786"/>
    <property type="match status" value="1"/>
</dbReference>
<accession>A0A1W1H709</accession>
<feature type="domain" description="SprT-like" evidence="1">
    <location>
        <begin position="49"/>
        <end position="120"/>
    </location>
</feature>
<dbReference type="InterPro" id="IPR024498">
    <property type="entry name" value="DUF2786"/>
</dbReference>
<feature type="domain" description="DUF7168" evidence="3">
    <location>
        <begin position="198"/>
        <end position="316"/>
    </location>
</feature>
<organism evidence="4 5">
    <name type="scientific">Desulfamplus magnetovallimortis</name>
    <dbReference type="NCBI Taxonomy" id="1246637"/>
    <lineage>
        <taxon>Bacteria</taxon>
        <taxon>Pseudomonadati</taxon>
        <taxon>Thermodesulfobacteriota</taxon>
        <taxon>Desulfobacteria</taxon>
        <taxon>Desulfobacterales</taxon>
        <taxon>Desulfobacteraceae</taxon>
        <taxon>Desulfamplus</taxon>
    </lineage>
</organism>
<dbReference type="Pfam" id="PF23771">
    <property type="entry name" value="DUF7168"/>
    <property type="match status" value="1"/>
</dbReference>
<evidence type="ECO:0000259" key="2">
    <source>
        <dbReference type="Pfam" id="PF10979"/>
    </source>
</evidence>
<sequence>MNNNYTHLYTTYEKGIIQKLQYQWKELVKKRCLAYPEIASSIRMPVINISEMHKTLGMWIKEHNEIRLNRELVNRGRWDSILEVFLHEMAHQMASTSSLSSRETPHGEIFHKCCQIIGANPKASGNYQSLEERIWNDEDQNSESDRIMIKVKKLMSLASSGNHHEAEAAAAKANELIARYNVDMIRHDRKRGFESIIITEPTLKMSQYHSLAASILTNFYFVRGIWLFIYMPEKQQWGKAFEISGTPTNLKIADYVFNYIIGYAEQSWKQYKKANPSCRSRSGYMTGVLYGFMKKLEEQQKESEISQRREQSNDYIPATIEDQRLALYYEKRHPDTVSKKTSYYSRSASAYNSGMEQGKNLTISKGITSSGKTGGGYLTQ</sequence>
<evidence type="ECO:0008006" key="6">
    <source>
        <dbReference type="Google" id="ProtNLM"/>
    </source>
</evidence>
<name>A0A1W1H709_9BACT</name>
<evidence type="ECO:0000259" key="3">
    <source>
        <dbReference type="Pfam" id="PF23771"/>
    </source>
</evidence>
<proteinExistence type="predicted"/>
<evidence type="ECO:0000313" key="5">
    <source>
        <dbReference type="Proteomes" id="UP000191931"/>
    </source>
</evidence>
<dbReference type="STRING" id="1246637.MTBBW1_1280019"/>
<dbReference type="RefSeq" id="WP_080804559.1">
    <property type="nucleotide sequence ID" value="NZ_LT828547.1"/>
</dbReference>
<evidence type="ECO:0000313" key="4">
    <source>
        <dbReference type="EMBL" id="SLM28216.1"/>
    </source>
</evidence>
<dbReference type="GO" id="GO:0006950">
    <property type="term" value="P:response to stress"/>
    <property type="evidence" value="ECO:0007669"/>
    <property type="project" value="UniProtKB-ARBA"/>
</dbReference>
<dbReference type="InterPro" id="IPR006640">
    <property type="entry name" value="SprT-like_domain"/>
</dbReference>
<feature type="domain" description="DUF2786" evidence="2">
    <location>
        <begin position="146"/>
        <end position="184"/>
    </location>
</feature>
<gene>
    <name evidence="4" type="ORF">MTBBW1_1280019</name>
</gene>
<dbReference type="Pfam" id="PF10263">
    <property type="entry name" value="SprT-like"/>
    <property type="match status" value="1"/>
</dbReference>
<dbReference type="AlphaFoldDB" id="A0A1W1H709"/>
<protein>
    <recommendedName>
        <fullName evidence="6">DUF2786 domain-containing protein</fullName>
    </recommendedName>
</protein>
<evidence type="ECO:0000259" key="1">
    <source>
        <dbReference type="Pfam" id="PF10263"/>
    </source>
</evidence>
<dbReference type="InterPro" id="IPR055592">
    <property type="entry name" value="DUF7168"/>
</dbReference>
<reference evidence="4 5" key="1">
    <citation type="submission" date="2017-03" db="EMBL/GenBank/DDBJ databases">
        <authorList>
            <person name="Afonso C.L."/>
            <person name="Miller P.J."/>
            <person name="Scott M.A."/>
            <person name="Spackman E."/>
            <person name="Goraichik I."/>
            <person name="Dimitrov K.M."/>
            <person name="Suarez D.L."/>
            <person name="Swayne D.E."/>
        </authorList>
    </citation>
    <scope>NUCLEOTIDE SEQUENCE [LARGE SCALE GENOMIC DNA]</scope>
    <source>
        <strain evidence="4">PRJEB14757</strain>
    </source>
</reference>
<dbReference type="OrthoDB" id="249404at2"/>